<name>A0A485KJR7_9STRA</name>
<keyword evidence="1" id="KW-0732">Signal</keyword>
<feature type="domain" description="SGNH hydrolase-type esterase" evidence="2">
    <location>
        <begin position="49"/>
        <end position="222"/>
    </location>
</feature>
<dbReference type="InterPro" id="IPR045136">
    <property type="entry name" value="Iah1-like"/>
</dbReference>
<dbReference type="PROSITE" id="PS51257">
    <property type="entry name" value="PROKAR_LIPOPROTEIN"/>
    <property type="match status" value="1"/>
</dbReference>
<accession>A0A485KJR7</accession>
<keyword evidence="5" id="KW-1185">Reference proteome</keyword>
<evidence type="ECO:0000256" key="1">
    <source>
        <dbReference type="SAM" id="SignalP"/>
    </source>
</evidence>
<feature type="signal peptide" evidence="1">
    <location>
        <begin position="1"/>
        <end position="31"/>
    </location>
</feature>
<sequence>MKSRAFSFHAAALVLLSCLVVGLTITCLVLAHQSFPTPSPPRGMPSILFLGDSNTEYASQPGNMGFQVLFAQDYVRRADTINRGCAGWTTTTWNHHRQALVDEWRIKPPRLVVIFLGTNDAITLGSLRVSLHKYKFNVAKLVQTFQTEWGSRILLATALPVDDNVTKLERGTHTNAQAGEYAGVMREMGHDLHVPVVDLWTPLQPNVSTIFRDGLHLNVAGNIAVYTLLKQGIATAYPDLIPKNMQETYK</sequence>
<dbReference type="AlphaFoldDB" id="A0A485KJR7"/>
<evidence type="ECO:0000259" key="2">
    <source>
        <dbReference type="Pfam" id="PF13472"/>
    </source>
</evidence>
<dbReference type="EMBL" id="CAADRA010005116">
    <property type="protein sequence ID" value="VFT85128.1"/>
    <property type="molecule type" value="Genomic_DNA"/>
</dbReference>
<feature type="chain" id="PRO_5033436886" evidence="1">
    <location>
        <begin position="32"/>
        <end position="250"/>
    </location>
</feature>
<reference evidence="4 5" key="1">
    <citation type="submission" date="2019-03" db="EMBL/GenBank/DDBJ databases">
        <authorList>
            <person name="Gaulin E."/>
            <person name="Dumas B."/>
        </authorList>
    </citation>
    <scope>NUCLEOTIDE SEQUENCE [LARGE SCALE GENOMIC DNA]</scope>
    <source>
        <strain evidence="4">CBS 568.67</strain>
    </source>
</reference>
<reference evidence="3" key="2">
    <citation type="submission" date="2019-06" db="EMBL/GenBank/DDBJ databases">
        <title>Genomics analysis of Aphanomyces spp. identifies a new class of oomycete effector associated with host adaptation.</title>
        <authorList>
            <person name="Gaulin E."/>
        </authorList>
    </citation>
    <scope>NUCLEOTIDE SEQUENCE</scope>
    <source>
        <strain evidence="3">CBS 578.67</strain>
    </source>
</reference>
<dbReference type="Pfam" id="PF13472">
    <property type="entry name" value="Lipase_GDSL_2"/>
    <property type="match status" value="1"/>
</dbReference>
<evidence type="ECO:0000313" key="5">
    <source>
        <dbReference type="Proteomes" id="UP000332933"/>
    </source>
</evidence>
<dbReference type="InterPro" id="IPR013830">
    <property type="entry name" value="SGNH_hydro"/>
</dbReference>
<evidence type="ECO:0000313" key="4">
    <source>
        <dbReference type="EMBL" id="VFT85128.1"/>
    </source>
</evidence>
<dbReference type="OrthoDB" id="671439at2759"/>
<dbReference type="Proteomes" id="UP000332933">
    <property type="component" value="Unassembled WGS sequence"/>
</dbReference>
<organism evidence="4 5">
    <name type="scientific">Aphanomyces stellatus</name>
    <dbReference type="NCBI Taxonomy" id="120398"/>
    <lineage>
        <taxon>Eukaryota</taxon>
        <taxon>Sar</taxon>
        <taxon>Stramenopiles</taxon>
        <taxon>Oomycota</taxon>
        <taxon>Saprolegniomycetes</taxon>
        <taxon>Saprolegniales</taxon>
        <taxon>Verrucalvaceae</taxon>
        <taxon>Aphanomyces</taxon>
    </lineage>
</organism>
<dbReference type="PANTHER" id="PTHR14209">
    <property type="entry name" value="ISOAMYL ACETATE-HYDROLYZING ESTERASE 1"/>
    <property type="match status" value="1"/>
</dbReference>
<dbReference type="EMBL" id="VJMH01005095">
    <property type="protein sequence ID" value="KAF0701247.1"/>
    <property type="molecule type" value="Genomic_DNA"/>
</dbReference>
<evidence type="ECO:0000313" key="3">
    <source>
        <dbReference type="EMBL" id="KAF0701247.1"/>
    </source>
</evidence>
<gene>
    <name evidence="4" type="primary">Aste57867_8241</name>
    <name evidence="3" type="ORF">As57867_008210</name>
    <name evidence="4" type="ORF">ASTE57867_8241</name>
</gene>
<dbReference type="InterPro" id="IPR036514">
    <property type="entry name" value="SGNH_hydro_sf"/>
</dbReference>
<dbReference type="Gene3D" id="3.40.50.1110">
    <property type="entry name" value="SGNH hydrolase"/>
    <property type="match status" value="1"/>
</dbReference>
<protein>
    <submittedName>
        <fullName evidence="4">Aste57867_8241 protein</fullName>
    </submittedName>
</protein>
<dbReference type="SUPFAM" id="SSF52266">
    <property type="entry name" value="SGNH hydrolase"/>
    <property type="match status" value="1"/>
</dbReference>
<dbReference type="PANTHER" id="PTHR14209:SF19">
    <property type="entry name" value="ISOAMYL ACETATE-HYDROLYZING ESTERASE 1 HOMOLOG"/>
    <property type="match status" value="1"/>
</dbReference>
<proteinExistence type="predicted"/>